<evidence type="ECO:0000256" key="5">
    <source>
        <dbReference type="ARBA" id="ARBA00022676"/>
    </source>
</evidence>
<gene>
    <name evidence="24" type="ORF">GCM10011401_05810</name>
</gene>
<dbReference type="GO" id="GO:0015648">
    <property type="term" value="F:lipid-linked peptidoglycan transporter activity"/>
    <property type="evidence" value="ECO:0007669"/>
    <property type="project" value="TreeGrafter"/>
</dbReference>
<evidence type="ECO:0000256" key="20">
    <source>
        <dbReference type="ARBA" id="ARBA00049902"/>
    </source>
</evidence>
<evidence type="ECO:0000256" key="19">
    <source>
        <dbReference type="ARBA" id="ARBA00044770"/>
    </source>
</evidence>
<dbReference type="PANTHER" id="PTHR30474">
    <property type="entry name" value="CELL CYCLE PROTEIN"/>
    <property type="match status" value="1"/>
</dbReference>
<dbReference type="GO" id="GO:0008360">
    <property type="term" value="P:regulation of cell shape"/>
    <property type="evidence" value="ECO:0007669"/>
    <property type="project" value="UniProtKB-KW"/>
</dbReference>
<evidence type="ECO:0000256" key="2">
    <source>
        <dbReference type="ARBA" id="ARBA00004752"/>
    </source>
</evidence>
<evidence type="ECO:0000256" key="21">
    <source>
        <dbReference type="ARBA" id="ARBA00049966"/>
    </source>
</evidence>
<dbReference type="InterPro" id="IPR013437">
    <property type="entry name" value="FtsW"/>
</dbReference>
<reference evidence="24" key="2">
    <citation type="submission" date="2020-09" db="EMBL/GenBank/DDBJ databases">
        <authorList>
            <person name="Sun Q."/>
            <person name="Zhou Y."/>
        </authorList>
    </citation>
    <scope>NUCLEOTIDE SEQUENCE</scope>
    <source>
        <strain evidence="24">CGMCC 1.15388</strain>
    </source>
</reference>
<dbReference type="EC" id="2.4.99.28" evidence="19"/>
<comment type="catalytic activity">
    <reaction evidence="20">
        <text>[GlcNAc-(1-&gt;4)-Mur2Ac(oyl-L-Ala-gamma-D-Glu-L-Lys-D-Ala-D-Ala)](n)-di-trans,octa-cis-undecaprenyl diphosphate + beta-D-GlcNAc-(1-&gt;4)-Mur2Ac(oyl-L-Ala-gamma-D-Glu-L-Lys-D-Ala-D-Ala)-di-trans,octa-cis-undecaprenyl diphosphate = [GlcNAc-(1-&gt;4)-Mur2Ac(oyl-L-Ala-gamma-D-Glu-L-Lys-D-Ala-D-Ala)](n+1)-di-trans,octa-cis-undecaprenyl diphosphate + di-trans,octa-cis-undecaprenyl diphosphate + H(+)</text>
        <dbReference type="Rhea" id="RHEA:23708"/>
        <dbReference type="Rhea" id="RHEA-COMP:9602"/>
        <dbReference type="Rhea" id="RHEA-COMP:9603"/>
        <dbReference type="ChEBI" id="CHEBI:15378"/>
        <dbReference type="ChEBI" id="CHEBI:58405"/>
        <dbReference type="ChEBI" id="CHEBI:60033"/>
        <dbReference type="ChEBI" id="CHEBI:78435"/>
        <dbReference type="EC" id="2.4.99.28"/>
    </reaction>
</comment>
<dbReference type="RefSeq" id="WP_188682634.1">
    <property type="nucleotide sequence ID" value="NZ_BMIS01000002.1"/>
</dbReference>
<keyword evidence="3" id="KW-1003">Cell membrane</keyword>
<keyword evidence="12" id="KW-0131">Cell cycle</keyword>
<comment type="similarity">
    <text evidence="16">Belongs to the SEDS family. FtsW subfamily.</text>
</comment>
<feature type="transmembrane region" description="Helical" evidence="23">
    <location>
        <begin position="398"/>
        <end position="420"/>
    </location>
</feature>
<comment type="function">
    <text evidence="21">Peptidoglycan polymerase that is essential for cell division.</text>
</comment>
<dbReference type="GO" id="GO:0051301">
    <property type="term" value="P:cell division"/>
    <property type="evidence" value="ECO:0007669"/>
    <property type="project" value="UniProtKB-KW"/>
</dbReference>
<feature type="compositionally biased region" description="Basic and acidic residues" evidence="22">
    <location>
        <begin position="7"/>
        <end position="18"/>
    </location>
</feature>
<dbReference type="GO" id="GO:0009252">
    <property type="term" value="P:peptidoglycan biosynthetic process"/>
    <property type="evidence" value="ECO:0007669"/>
    <property type="project" value="UniProtKB-KW"/>
</dbReference>
<proteinExistence type="inferred from homology"/>
<keyword evidence="4" id="KW-0132">Cell division</keyword>
<evidence type="ECO:0000256" key="8">
    <source>
        <dbReference type="ARBA" id="ARBA00022960"/>
    </source>
</evidence>
<keyword evidence="8" id="KW-0133">Cell shape</keyword>
<evidence type="ECO:0000256" key="14">
    <source>
        <dbReference type="ARBA" id="ARBA00032370"/>
    </source>
</evidence>
<evidence type="ECO:0000256" key="16">
    <source>
        <dbReference type="ARBA" id="ARBA00038053"/>
    </source>
</evidence>
<keyword evidence="13" id="KW-0961">Cell wall biogenesis/degradation</keyword>
<keyword evidence="10 23" id="KW-1133">Transmembrane helix</keyword>
<keyword evidence="9" id="KW-0573">Peptidoglycan synthesis</keyword>
<evidence type="ECO:0000256" key="13">
    <source>
        <dbReference type="ARBA" id="ARBA00023316"/>
    </source>
</evidence>
<comment type="subcellular location">
    <subcellularLocation>
        <location evidence="1">Cell membrane</location>
        <topology evidence="1">Multi-pass membrane protein</topology>
    </subcellularLocation>
</comment>
<evidence type="ECO:0000256" key="22">
    <source>
        <dbReference type="SAM" id="MobiDB-lite"/>
    </source>
</evidence>
<dbReference type="AlphaFoldDB" id="A0A917AMS0"/>
<evidence type="ECO:0000256" key="6">
    <source>
        <dbReference type="ARBA" id="ARBA00022679"/>
    </source>
</evidence>
<evidence type="ECO:0000256" key="7">
    <source>
        <dbReference type="ARBA" id="ARBA00022692"/>
    </source>
</evidence>
<evidence type="ECO:0000256" key="23">
    <source>
        <dbReference type="SAM" id="Phobius"/>
    </source>
</evidence>
<evidence type="ECO:0000256" key="4">
    <source>
        <dbReference type="ARBA" id="ARBA00022618"/>
    </source>
</evidence>
<evidence type="ECO:0000256" key="12">
    <source>
        <dbReference type="ARBA" id="ARBA00023306"/>
    </source>
</evidence>
<keyword evidence="11 23" id="KW-0472">Membrane</keyword>
<feature type="transmembrane region" description="Helical" evidence="23">
    <location>
        <begin position="250"/>
        <end position="268"/>
    </location>
</feature>
<feature type="transmembrane region" description="Helical" evidence="23">
    <location>
        <begin position="127"/>
        <end position="151"/>
    </location>
</feature>
<evidence type="ECO:0000256" key="15">
    <source>
        <dbReference type="ARBA" id="ARBA00033270"/>
    </source>
</evidence>
<name>A0A917AMS0_9MICC</name>
<organism evidence="24 25">
    <name type="scientific">Nesterenkonia cremea</name>
    <dbReference type="NCBI Taxonomy" id="1882340"/>
    <lineage>
        <taxon>Bacteria</taxon>
        <taxon>Bacillati</taxon>
        <taxon>Actinomycetota</taxon>
        <taxon>Actinomycetes</taxon>
        <taxon>Micrococcales</taxon>
        <taxon>Micrococcaceae</taxon>
        <taxon>Nesterenkonia</taxon>
    </lineage>
</organism>
<dbReference type="InterPro" id="IPR018365">
    <property type="entry name" value="Cell_cycle_FtsW-rel_CS"/>
</dbReference>
<keyword evidence="25" id="KW-1185">Reference proteome</keyword>
<dbReference type="NCBIfam" id="TIGR02614">
    <property type="entry name" value="ftsW"/>
    <property type="match status" value="1"/>
</dbReference>
<dbReference type="GO" id="GO:0008955">
    <property type="term" value="F:peptidoglycan glycosyltransferase activity"/>
    <property type="evidence" value="ECO:0007669"/>
    <property type="project" value="UniProtKB-EC"/>
</dbReference>
<dbReference type="PROSITE" id="PS00428">
    <property type="entry name" value="FTSW_RODA_SPOVE"/>
    <property type="match status" value="1"/>
</dbReference>
<sequence>MTTDLTPEERRKNLRLVEDSEQSSAEERPSDGSLGRQWREERQARRATRITRMWGFLEGGNPYTNYWLILGATLALAAIGLTMVLSSSSVDAFGESGSSFTLFTRQGIWAIIGVVGLFLASRVPTRWLGAIGWFLMILSSVLLALVAFTPLGVEGGGSTNWIRLGPVQGQPSEIAKLALVLWGSAVLARKGRLVQQFSHWMMPFVVPGSLFVLLLVLLGGDLGTSLIILVLVGTLLFTAGVALRYFLMSAGAAVAAVAALMWVTPYRMMRVYAWLGMNCDHPSEPCHQTEQGFYALASGGFWGVGLGQSRQKWAYIPEVENDFIFTIIGEELGLLGTLLVLGLFAVLTLGIFRVAAASTDRFTRLVCMGTAAWLVGQSFINIGMVTGLLPVVGVPLPFISYGGSALTCALIAVGVILNFARRQRLDAQRQQS</sequence>
<evidence type="ECO:0000256" key="1">
    <source>
        <dbReference type="ARBA" id="ARBA00004651"/>
    </source>
</evidence>
<dbReference type="Proteomes" id="UP000633136">
    <property type="component" value="Unassembled WGS sequence"/>
</dbReference>
<comment type="caution">
    <text evidence="24">The sequence shown here is derived from an EMBL/GenBank/DDBJ whole genome shotgun (WGS) entry which is preliminary data.</text>
</comment>
<feature type="transmembrane region" description="Helical" evidence="23">
    <location>
        <begin position="366"/>
        <end position="392"/>
    </location>
</feature>
<dbReference type="GO" id="GO:0032153">
    <property type="term" value="C:cell division site"/>
    <property type="evidence" value="ECO:0007669"/>
    <property type="project" value="TreeGrafter"/>
</dbReference>
<evidence type="ECO:0000256" key="9">
    <source>
        <dbReference type="ARBA" id="ARBA00022984"/>
    </source>
</evidence>
<feature type="transmembrane region" description="Helical" evidence="23">
    <location>
        <begin position="66"/>
        <end position="90"/>
    </location>
</feature>
<dbReference type="EMBL" id="BMIS01000002">
    <property type="protein sequence ID" value="GGE61717.1"/>
    <property type="molecule type" value="Genomic_DNA"/>
</dbReference>
<evidence type="ECO:0000256" key="3">
    <source>
        <dbReference type="ARBA" id="ARBA00022475"/>
    </source>
</evidence>
<evidence type="ECO:0000313" key="25">
    <source>
        <dbReference type="Proteomes" id="UP000633136"/>
    </source>
</evidence>
<keyword evidence="7 23" id="KW-0812">Transmembrane</keyword>
<dbReference type="InterPro" id="IPR001182">
    <property type="entry name" value="FtsW/RodA"/>
</dbReference>
<evidence type="ECO:0000256" key="18">
    <source>
        <dbReference type="ARBA" id="ARBA00041418"/>
    </source>
</evidence>
<dbReference type="GO" id="GO:0005886">
    <property type="term" value="C:plasma membrane"/>
    <property type="evidence" value="ECO:0007669"/>
    <property type="project" value="UniProtKB-SubCell"/>
</dbReference>
<keyword evidence="5" id="KW-0328">Glycosyltransferase</keyword>
<comment type="pathway">
    <text evidence="2">Cell wall biogenesis; peptidoglycan biosynthesis.</text>
</comment>
<dbReference type="GO" id="GO:0071555">
    <property type="term" value="P:cell wall organization"/>
    <property type="evidence" value="ECO:0007669"/>
    <property type="project" value="UniProtKB-KW"/>
</dbReference>
<reference evidence="24" key="1">
    <citation type="journal article" date="2014" name="Int. J. Syst. Evol. Microbiol.">
        <title>Complete genome sequence of Corynebacterium casei LMG S-19264T (=DSM 44701T), isolated from a smear-ripened cheese.</title>
        <authorList>
            <consortium name="US DOE Joint Genome Institute (JGI-PGF)"/>
            <person name="Walter F."/>
            <person name="Albersmeier A."/>
            <person name="Kalinowski J."/>
            <person name="Ruckert C."/>
        </authorList>
    </citation>
    <scope>NUCLEOTIDE SEQUENCE</scope>
    <source>
        <strain evidence="24">CGMCC 1.15388</strain>
    </source>
</reference>
<accession>A0A917AMS0</accession>
<evidence type="ECO:0000256" key="10">
    <source>
        <dbReference type="ARBA" id="ARBA00022989"/>
    </source>
</evidence>
<dbReference type="PANTHER" id="PTHR30474:SF2">
    <property type="entry name" value="PEPTIDOGLYCAN GLYCOSYLTRANSFERASE FTSW-RELATED"/>
    <property type="match status" value="1"/>
</dbReference>
<protein>
    <recommendedName>
        <fullName evidence="17">Probable peptidoglycan glycosyltransferase FtsW</fullName>
        <ecNumber evidence="19">2.4.99.28</ecNumber>
    </recommendedName>
    <alternativeName>
        <fullName evidence="18">Cell division protein FtsW</fullName>
    </alternativeName>
    <alternativeName>
        <fullName evidence="15">Cell wall polymerase</fullName>
    </alternativeName>
    <alternativeName>
        <fullName evidence="14">Peptidoglycan polymerase</fullName>
    </alternativeName>
</protein>
<keyword evidence="6" id="KW-0808">Transferase</keyword>
<evidence type="ECO:0000256" key="11">
    <source>
        <dbReference type="ARBA" id="ARBA00023136"/>
    </source>
</evidence>
<evidence type="ECO:0000313" key="24">
    <source>
        <dbReference type="EMBL" id="GGE61717.1"/>
    </source>
</evidence>
<feature type="transmembrane region" description="Helical" evidence="23">
    <location>
        <begin position="102"/>
        <end position="120"/>
    </location>
</feature>
<dbReference type="Pfam" id="PF01098">
    <property type="entry name" value="FTSW_RODA_SPOVE"/>
    <property type="match status" value="1"/>
</dbReference>
<feature type="region of interest" description="Disordered" evidence="22">
    <location>
        <begin position="1"/>
        <end position="39"/>
    </location>
</feature>
<evidence type="ECO:0000256" key="17">
    <source>
        <dbReference type="ARBA" id="ARBA00041185"/>
    </source>
</evidence>
<feature type="transmembrane region" description="Helical" evidence="23">
    <location>
        <begin position="332"/>
        <end position="354"/>
    </location>
</feature>